<dbReference type="InterPro" id="IPR042176">
    <property type="entry name" value="Pantoate_ligase_C"/>
</dbReference>
<dbReference type="FunFam" id="3.40.50.620:FF:000013">
    <property type="entry name" value="Pantothenate synthetase"/>
    <property type="match status" value="1"/>
</dbReference>
<proteinExistence type="inferred from homology"/>
<keyword evidence="4 8" id="KW-0566">Pantothenate biosynthesis</keyword>
<evidence type="ECO:0000256" key="2">
    <source>
        <dbReference type="ARBA" id="ARBA00009256"/>
    </source>
</evidence>
<feature type="active site" description="Proton donor" evidence="8">
    <location>
        <position position="37"/>
    </location>
</feature>
<evidence type="ECO:0000256" key="3">
    <source>
        <dbReference type="ARBA" id="ARBA00022598"/>
    </source>
</evidence>
<dbReference type="PATRIC" id="fig|1127696.3.peg.1154"/>
<evidence type="ECO:0000256" key="7">
    <source>
        <dbReference type="ARBA" id="ARBA00048258"/>
    </source>
</evidence>
<feature type="binding site" evidence="8">
    <location>
        <begin position="30"/>
        <end position="37"/>
    </location>
    <ligand>
        <name>ATP</name>
        <dbReference type="ChEBI" id="CHEBI:30616"/>
    </ligand>
</feature>
<evidence type="ECO:0000256" key="6">
    <source>
        <dbReference type="ARBA" id="ARBA00022840"/>
    </source>
</evidence>
<evidence type="ECO:0000256" key="8">
    <source>
        <dbReference type="HAMAP-Rule" id="MF_00158"/>
    </source>
</evidence>
<organism evidence="9 10">
    <name type="scientific">Porphyromonas catoniae F0037</name>
    <dbReference type="NCBI Taxonomy" id="1127696"/>
    <lineage>
        <taxon>Bacteria</taxon>
        <taxon>Pseudomonadati</taxon>
        <taxon>Bacteroidota</taxon>
        <taxon>Bacteroidia</taxon>
        <taxon>Bacteroidales</taxon>
        <taxon>Porphyromonadaceae</taxon>
        <taxon>Porphyromonas</taxon>
    </lineage>
</organism>
<dbReference type="RefSeq" id="WP_005467346.1">
    <property type="nucleotide sequence ID" value="NZ_KB291031.1"/>
</dbReference>
<feature type="binding site" evidence="8">
    <location>
        <position position="153"/>
    </location>
    <ligand>
        <name>(R)-pantoate</name>
        <dbReference type="ChEBI" id="CHEBI:15980"/>
    </ligand>
</feature>
<sequence length="280" mass="31770">MNIYKTAEELRSFITEERKQGHRIAFVPTMGALHEGHLSLVRRALKENDCCIVSVFVNPTQFNNPRDLETYPRTLDADSRLLASIGTTALFAPEVETIYPEPDTRVFHVGAVAEVMEGKYRPGHFNGVMQVVSRLFNLVQPDRAYFGEKDFQQIAVLRAMAREIKSPVEIIACPIVREEDGLARSSRNTLLSEEGRAQAPNIYRILSESRTWSKELSPKAVIERATQLLDAIPTLRVEYFEIVDADTLQPITRWEDSPKPHGCITVYCGDVRLIDNIAYY</sequence>
<comment type="miscellaneous">
    <text evidence="8">The reaction proceeds by a bi uni uni bi ping pong mechanism.</text>
</comment>
<comment type="subcellular location">
    <subcellularLocation>
        <location evidence="8">Cytoplasm</location>
    </subcellularLocation>
</comment>
<comment type="function">
    <text evidence="8">Catalyzes the condensation of pantoate with beta-alanine in an ATP-dependent reaction via a pantoyl-adenylate intermediate.</text>
</comment>
<dbReference type="PANTHER" id="PTHR21299">
    <property type="entry name" value="CYTIDYLATE KINASE/PANTOATE-BETA-ALANINE LIGASE"/>
    <property type="match status" value="1"/>
</dbReference>
<dbReference type="NCBIfam" id="TIGR00125">
    <property type="entry name" value="cyt_tran_rel"/>
    <property type="match status" value="1"/>
</dbReference>
<dbReference type="HAMAP" id="MF_00158">
    <property type="entry name" value="PanC"/>
    <property type="match status" value="1"/>
</dbReference>
<evidence type="ECO:0000313" key="10">
    <source>
        <dbReference type="Proteomes" id="UP000010408"/>
    </source>
</evidence>
<keyword evidence="3 8" id="KW-0436">Ligase</keyword>
<evidence type="ECO:0000313" key="9">
    <source>
        <dbReference type="EMBL" id="EKY00932.1"/>
    </source>
</evidence>
<feature type="binding site" evidence="8">
    <location>
        <position position="61"/>
    </location>
    <ligand>
        <name>beta-alanine</name>
        <dbReference type="ChEBI" id="CHEBI:57966"/>
    </ligand>
</feature>
<dbReference type="GO" id="GO:0005524">
    <property type="term" value="F:ATP binding"/>
    <property type="evidence" value="ECO:0007669"/>
    <property type="project" value="UniProtKB-KW"/>
</dbReference>
<reference evidence="9 10" key="1">
    <citation type="submission" date="2012-05" db="EMBL/GenBank/DDBJ databases">
        <authorList>
            <person name="Weinstock G."/>
            <person name="Sodergren E."/>
            <person name="Lobos E.A."/>
            <person name="Fulton L."/>
            <person name="Fulton R."/>
            <person name="Courtney L."/>
            <person name="Fronick C."/>
            <person name="O'Laughlin M."/>
            <person name="Godfrey J."/>
            <person name="Wilson R.M."/>
            <person name="Miner T."/>
            <person name="Farmer C."/>
            <person name="Delehaunty K."/>
            <person name="Cordes M."/>
            <person name="Minx P."/>
            <person name="Tomlinson C."/>
            <person name="Chen J."/>
            <person name="Wollam A."/>
            <person name="Pepin K.H."/>
            <person name="Bhonagiri V."/>
            <person name="Zhang X."/>
            <person name="Suruliraj S."/>
            <person name="Warren W."/>
            <person name="Mitreva M."/>
            <person name="Mardis E.R."/>
            <person name="Wilson R.K."/>
        </authorList>
    </citation>
    <scope>NUCLEOTIDE SEQUENCE [LARGE SCALE GENOMIC DNA]</scope>
    <source>
        <strain evidence="9 10">F0037</strain>
    </source>
</reference>
<dbReference type="SUPFAM" id="SSF52374">
    <property type="entry name" value="Nucleotidylyl transferase"/>
    <property type="match status" value="1"/>
</dbReference>
<dbReference type="InterPro" id="IPR014729">
    <property type="entry name" value="Rossmann-like_a/b/a_fold"/>
</dbReference>
<keyword evidence="5 8" id="KW-0547">Nucleotide-binding</keyword>
<feature type="binding site" evidence="8">
    <location>
        <begin position="147"/>
        <end position="150"/>
    </location>
    <ligand>
        <name>ATP</name>
        <dbReference type="ChEBI" id="CHEBI:30616"/>
    </ligand>
</feature>
<protein>
    <recommendedName>
        <fullName evidence="8">Pantothenate synthetase</fullName>
        <shortName evidence="8">PS</shortName>
        <ecNumber evidence="8">6.3.2.1</ecNumber>
    </recommendedName>
    <alternativeName>
        <fullName evidence="8">Pantoate--beta-alanine ligase</fullName>
    </alternativeName>
    <alternativeName>
        <fullName evidence="8">Pantoate-activating enzyme</fullName>
    </alternativeName>
</protein>
<dbReference type="PANTHER" id="PTHR21299:SF1">
    <property type="entry name" value="PANTOATE--BETA-ALANINE LIGASE"/>
    <property type="match status" value="1"/>
</dbReference>
<dbReference type="HOGENOM" id="CLU_047148_0_0_10"/>
<dbReference type="Gene3D" id="3.30.1300.10">
    <property type="entry name" value="Pantoate-beta-alanine ligase, C-terminal domain"/>
    <property type="match status" value="1"/>
</dbReference>
<feature type="binding site" evidence="8">
    <location>
        <position position="61"/>
    </location>
    <ligand>
        <name>(R)-pantoate</name>
        <dbReference type="ChEBI" id="CHEBI:15980"/>
    </ligand>
</feature>
<comment type="subunit">
    <text evidence="8">Homodimer.</text>
</comment>
<dbReference type="Gene3D" id="3.40.50.620">
    <property type="entry name" value="HUPs"/>
    <property type="match status" value="1"/>
</dbReference>
<comment type="catalytic activity">
    <reaction evidence="7 8">
        <text>(R)-pantoate + beta-alanine + ATP = (R)-pantothenate + AMP + diphosphate + H(+)</text>
        <dbReference type="Rhea" id="RHEA:10912"/>
        <dbReference type="ChEBI" id="CHEBI:15378"/>
        <dbReference type="ChEBI" id="CHEBI:15980"/>
        <dbReference type="ChEBI" id="CHEBI:29032"/>
        <dbReference type="ChEBI" id="CHEBI:30616"/>
        <dbReference type="ChEBI" id="CHEBI:33019"/>
        <dbReference type="ChEBI" id="CHEBI:57966"/>
        <dbReference type="ChEBI" id="CHEBI:456215"/>
        <dbReference type="EC" id="6.3.2.1"/>
    </reaction>
</comment>
<dbReference type="STRING" id="1127696.HMPREF9134_01280"/>
<keyword evidence="6 8" id="KW-0067">ATP-binding</keyword>
<keyword evidence="8" id="KW-0963">Cytoplasm</keyword>
<feature type="binding site" evidence="8">
    <location>
        <begin position="184"/>
        <end position="187"/>
    </location>
    <ligand>
        <name>ATP</name>
        <dbReference type="ChEBI" id="CHEBI:30616"/>
    </ligand>
</feature>
<dbReference type="AlphaFoldDB" id="L1NCL0"/>
<comment type="caution">
    <text evidence="9">The sequence shown here is derived from an EMBL/GenBank/DDBJ whole genome shotgun (WGS) entry which is preliminary data.</text>
</comment>
<dbReference type="EC" id="6.3.2.1" evidence="8"/>
<dbReference type="EMBL" id="AMEQ01000035">
    <property type="protein sequence ID" value="EKY00932.1"/>
    <property type="molecule type" value="Genomic_DNA"/>
</dbReference>
<dbReference type="GO" id="GO:0015940">
    <property type="term" value="P:pantothenate biosynthetic process"/>
    <property type="evidence" value="ECO:0007669"/>
    <property type="project" value="UniProtKB-UniRule"/>
</dbReference>
<dbReference type="GO" id="GO:0004592">
    <property type="term" value="F:pantoate-beta-alanine ligase activity"/>
    <property type="evidence" value="ECO:0007669"/>
    <property type="project" value="UniProtKB-UniRule"/>
</dbReference>
<dbReference type="eggNOG" id="COG0414">
    <property type="taxonomic scope" value="Bacteria"/>
</dbReference>
<comment type="similarity">
    <text evidence="2 8">Belongs to the pantothenate synthetase family.</text>
</comment>
<name>L1NCL0_9PORP</name>
<accession>L1NCL0</accession>
<dbReference type="InterPro" id="IPR003721">
    <property type="entry name" value="Pantoate_ligase"/>
</dbReference>
<dbReference type="GO" id="GO:0005829">
    <property type="term" value="C:cytosol"/>
    <property type="evidence" value="ECO:0007669"/>
    <property type="project" value="TreeGrafter"/>
</dbReference>
<evidence type="ECO:0000256" key="5">
    <source>
        <dbReference type="ARBA" id="ARBA00022741"/>
    </source>
</evidence>
<dbReference type="Pfam" id="PF02569">
    <property type="entry name" value="Pantoate_ligase"/>
    <property type="match status" value="1"/>
</dbReference>
<feature type="binding site" evidence="8">
    <location>
        <position position="176"/>
    </location>
    <ligand>
        <name>ATP</name>
        <dbReference type="ChEBI" id="CHEBI:30616"/>
    </ligand>
</feature>
<evidence type="ECO:0000256" key="1">
    <source>
        <dbReference type="ARBA" id="ARBA00004990"/>
    </source>
</evidence>
<comment type="pathway">
    <text evidence="1 8">Cofactor biosynthesis; (R)-pantothenate biosynthesis; (R)-pantothenate from (R)-pantoate and beta-alanine: step 1/1.</text>
</comment>
<dbReference type="Proteomes" id="UP000010408">
    <property type="component" value="Unassembled WGS sequence"/>
</dbReference>
<dbReference type="CDD" id="cd00560">
    <property type="entry name" value="PanC"/>
    <property type="match status" value="1"/>
</dbReference>
<dbReference type="InterPro" id="IPR004821">
    <property type="entry name" value="Cyt_trans-like"/>
</dbReference>
<dbReference type="UniPathway" id="UPA00028">
    <property type="reaction ID" value="UER00005"/>
</dbReference>
<gene>
    <name evidence="8" type="primary">panC</name>
    <name evidence="9" type="ORF">HMPREF9134_01280</name>
</gene>
<dbReference type="NCBIfam" id="TIGR00018">
    <property type="entry name" value="panC"/>
    <property type="match status" value="1"/>
</dbReference>
<evidence type="ECO:0000256" key="4">
    <source>
        <dbReference type="ARBA" id="ARBA00022655"/>
    </source>
</evidence>